<feature type="region of interest" description="Disordered" evidence="4">
    <location>
        <begin position="303"/>
        <end position="345"/>
    </location>
</feature>
<dbReference type="GO" id="GO:0043709">
    <property type="term" value="P:cell adhesion involved in single-species biofilm formation"/>
    <property type="evidence" value="ECO:0007669"/>
    <property type="project" value="TreeGrafter"/>
</dbReference>
<dbReference type="InterPro" id="IPR000160">
    <property type="entry name" value="GGDEF_dom"/>
</dbReference>
<proteinExistence type="predicted"/>
<accession>A0A518G112</accession>
<keyword evidence="5" id="KW-0812">Transmembrane</keyword>
<gene>
    <name evidence="7" type="primary">pleD_3</name>
    <name evidence="7" type="ORF">Q31a_05730</name>
</gene>
<evidence type="ECO:0000256" key="4">
    <source>
        <dbReference type="SAM" id="MobiDB-lite"/>
    </source>
</evidence>
<organism evidence="7 8">
    <name type="scientific">Aureliella helgolandensis</name>
    <dbReference type="NCBI Taxonomy" id="2527968"/>
    <lineage>
        <taxon>Bacteria</taxon>
        <taxon>Pseudomonadati</taxon>
        <taxon>Planctomycetota</taxon>
        <taxon>Planctomycetia</taxon>
        <taxon>Pirellulales</taxon>
        <taxon>Pirellulaceae</taxon>
        <taxon>Aureliella</taxon>
    </lineage>
</organism>
<dbReference type="Pfam" id="PF00990">
    <property type="entry name" value="GGDEF"/>
    <property type="match status" value="1"/>
</dbReference>
<feature type="compositionally biased region" description="Basic and acidic residues" evidence="4">
    <location>
        <begin position="332"/>
        <end position="345"/>
    </location>
</feature>
<dbReference type="GO" id="GO:0005886">
    <property type="term" value="C:plasma membrane"/>
    <property type="evidence" value="ECO:0007669"/>
    <property type="project" value="TreeGrafter"/>
</dbReference>
<comment type="catalytic activity">
    <reaction evidence="2">
        <text>2 GTP = 3',3'-c-di-GMP + 2 diphosphate</text>
        <dbReference type="Rhea" id="RHEA:24898"/>
        <dbReference type="ChEBI" id="CHEBI:33019"/>
        <dbReference type="ChEBI" id="CHEBI:37565"/>
        <dbReference type="ChEBI" id="CHEBI:58805"/>
        <dbReference type="EC" id="2.7.7.65"/>
    </reaction>
</comment>
<dbReference type="GO" id="GO:1902201">
    <property type="term" value="P:negative regulation of bacterial-type flagellum-dependent cell motility"/>
    <property type="evidence" value="ECO:0007669"/>
    <property type="project" value="TreeGrafter"/>
</dbReference>
<dbReference type="PROSITE" id="PS50887">
    <property type="entry name" value="GGDEF"/>
    <property type="match status" value="1"/>
</dbReference>
<evidence type="ECO:0000256" key="5">
    <source>
        <dbReference type="SAM" id="Phobius"/>
    </source>
</evidence>
<dbReference type="SUPFAM" id="SSF55073">
    <property type="entry name" value="Nucleotide cyclase"/>
    <property type="match status" value="1"/>
</dbReference>
<keyword evidence="3" id="KW-0175">Coiled coil</keyword>
<name>A0A518G112_9BACT</name>
<dbReference type="InterPro" id="IPR043128">
    <property type="entry name" value="Rev_trsase/Diguanyl_cyclase"/>
</dbReference>
<keyword evidence="5" id="KW-0472">Membrane</keyword>
<dbReference type="InterPro" id="IPR029787">
    <property type="entry name" value="Nucleotide_cyclase"/>
</dbReference>
<feature type="transmembrane region" description="Helical" evidence="5">
    <location>
        <begin position="6"/>
        <end position="29"/>
    </location>
</feature>
<dbReference type="PANTHER" id="PTHR45138">
    <property type="entry name" value="REGULATORY COMPONENTS OF SENSORY TRANSDUCTION SYSTEM"/>
    <property type="match status" value="1"/>
</dbReference>
<dbReference type="NCBIfam" id="TIGR00254">
    <property type="entry name" value="GGDEF"/>
    <property type="match status" value="1"/>
</dbReference>
<dbReference type="EC" id="2.7.7.65" evidence="1"/>
<dbReference type="EMBL" id="CP036298">
    <property type="protein sequence ID" value="QDV22289.1"/>
    <property type="molecule type" value="Genomic_DNA"/>
</dbReference>
<dbReference type="GO" id="GO:0052621">
    <property type="term" value="F:diguanylate cyclase activity"/>
    <property type="evidence" value="ECO:0007669"/>
    <property type="project" value="UniProtKB-EC"/>
</dbReference>
<sequence length="345" mass="38338">MPTNTLVFLFGLAFGTSLLAIGGVLGYWLGRKLHPAGDVVDRQQFLVFLKNLSNWTSQFSGDVTEYQSKLTRLAEQAEDRGGLTQEGLQSVLSEIMSANNRLQERLESAEARLEQQTDQISSYLSEARTDGLTGLFNRRALDKAMDGLFDDWKRQSQVFSLGLIDIDHFKKFNDTYGHQAGDVVLQRVSSILQMELQDSVCVARYGGEEFAVLTTDSAEQMAAALELVRQAVSRVEVEYEEHRLSVTISAGASEIGLDDMVGNLVRRADEALYASKLAGRNRVHLHDRTLCLLVTKADAIAAASPSEIDPPTPAQSRVDENTQTRAQQRLSRIVEEETRRLASRQ</sequence>
<feature type="coiled-coil region" evidence="3">
    <location>
        <begin position="92"/>
        <end position="126"/>
    </location>
</feature>
<dbReference type="FunFam" id="3.30.70.270:FF:000001">
    <property type="entry name" value="Diguanylate cyclase domain protein"/>
    <property type="match status" value="1"/>
</dbReference>
<keyword evidence="5" id="KW-1133">Transmembrane helix</keyword>
<dbReference type="OrthoDB" id="243535at2"/>
<dbReference type="InterPro" id="IPR050469">
    <property type="entry name" value="Diguanylate_Cyclase"/>
</dbReference>
<dbReference type="AlphaFoldDB" id="A0A518G112"/>
<evidence type="ECO:0000256" key="3">
    <source>
        <dbReference type="SAM" id="Coils"/>
    </source>
</evidence>
<evidence type="ECO:0000313" key="8">
    <source>
        <dbReference type="Proteomes" id="UP000318017"/>
    </source>
</evidence>
<evidence type="ECO:0000256" key="2">
    <source>
        <dbReference type="ARBA" id="ARBA00034247"/>
    </source>
</evidence>
<dbReference type="PANTHER" id="PTHR45138:SF9">
    <property type="entry name" value="DIGUANYLATE CYCLASE DGCM-RELATED"/>
    <property type="match status" value="1"/>
</dbReference>
<reference evidence="7 8" key="1">
    <citation type="submission" date="2019-02" db="EMBL/GenBank/DDBJ databases">
        <title>Deep-cultivation of Planctomycetes and their phenomic and genomic characterization uncovers novel biology.</title>
        <authorList>
            <person name="Wiegand S."/>
            <person name="Jogler M."/>
            <person name="Boedeker C."/>
            <person name="Pinto D."/>
            <person name="Vollmers J."/>
            <person name="Rivas-Marin E."/>
            <person name="Kohn T."/>
            <person name="Peeters S.H."/>
            <person name="Heuer A."/>
            <person name="Rast P."/>
            <person name="Oberbeckmann S."/>
            <person name="Bunk B."/>
            <person name="Jeske O."/>
            <person name="Meyerdierks A."/>
            <person name="Storesund J.E."/>
            <person name="Kallscheuer N."/>
            <person name="Luecker S."/>
            <person name="Lage O.M."/>
            <person name="Pohl T."/>
            <person name="Merkel B.J."/>
            <person name="Hornburger P."/>
            <person name="Mueller R.-W."/>
            <person name="Bruemmer F."/>
            <person name="Labrenz M."/>
            <person name="Spormann A.M."/>
            <person name="Op den Camp H."/>
            <person name="Overmann J."/>
            <person name="Amann R."/>
            <person name="Jetten M.S.M."/>
            <person name="Mascher T."/>
            <person name="Medema M.H."/>
            <person name="Devos D.P."/>
            <person name="Kaster A.-K."/>
            <person name="Ovreas L."/>
            <person name="Rohde M."/>
            <person name="Galperin M.Y."/>
            <person name="Jogler C."/>
        </authorList>
    </citation>
    <scope>NUCLEOTIDE SEQUENCE [LARGE SCALE GENOMIC DNA]</scope>
    <source>
        <strain evidence="7 8">Q31a</strain>
    </source>
</reference>
<feature type="domain" description="GGDEF" evidence="6">
    <location>
        <begin position="157"/>
        <end position="288"/>
    </location>
</feature>
<dbReference type="Gene3D" id="3.30.70.270">
    <property type="match status" value="1"/>
</dbReference>
<keyword evidence="8" id="KW-1185">Reference proteome</keyword>
<protein>
    <recommendedName>
        <fullName evidence="1">diguanylate cyclase</fullName>
        <ecNumber evidence="1">2.7.7.65</ecNumber>
    </recommendedName>
</protein>
<dbReference type="CDD" id="cd01949">
    <property type="entry name" value="GGDEF"/>
    <property type="match status" value="1"/>
</dbReference>
<evidence type="ECO:0000259" key="6">
    <source>
        <dbReference type="PROSITE" id="PS50887"/>
    </source>
</evidence>
<evidence type="ECO:0000313" key="7">
    <source>
        <dbReference type="EMBL" id="QDV22289.1"/>
    </source>
</evidence>
<dbReference type="KEGG" id="ahel:Q31a_05730"/>
<evidence type="ECO:0000256" key="1">
    <source>
        <dbReference type="ARBA" id="ARBA00012528"/>
    </source>
</evidence>
<dbReference type="Proteomes" id="UP000318017">
    <property type="component" value="Chromosome"/>
</dbReference>
<dbReference type="SMART" id="SM00267">
    <property type="entry name" value="GGDEF"/>
    <property type="match status" value="1"/>
</dbReference>
<dbReference type="RefSeq" id="WP_145073604.1">
    <property type="nucleotide sequence ID" value="NZ_CP036298.1"/>
</dbReference>